<dbReference type="RefSeq" id="XP_067757120.1">
    <property type="nucleotide sequence ID" value="XM_067900920.1"/>
</dbReference>
<dbReference type="AlphaFoldDB" id="A0A836IFQ9"/>
<keyword evidence="2" id="KW-1185">Reference proteome</keyword>
<protein>
    <submittedName>
        <fullName evidence="1">Uncharacterized protein</fullName>
    </submittedName>
</protein>
<evidence type="ECO:0000313" key="1">
    <source>
        <dbReference type="EMBL" id="KAG5504497.1"/>
    </source>
</evidence>
<dbReference type="GeneID" id="94290997"/>
<gene>
    <name evidence="1" type="ORF">JKF63_04949</name>
</gene>
<sequence>MWALTSRPINNTEALQILERYRSQNALQSNQWLLPRHLAFFSVRPLYPTQLVLPSSSVIQLPLCAIPFSILPLSRKRKILSTHPPPSTPPGSCLFLESAGADKSWRLASLSECFDAAFVRSSSPLSHQHLLCAADSVDSVTVDEEVTVFNAQETSNPFLVDVDLVHRNLFTKMALQHSLGSALTTIAAQFGYTSLDWVEETKAAAEGLRVRVGAAPHLVNCYETLRVVHISQLPSETQERLVSAIPRVVLIKSMSVSFVYYESHWHHHKLLKMLYPLQHRDVPCGETPQMQVLQPLLWIAVDEAMTFCGTVVECERRIHRRYYNSQQLDLDK</sequence>
<dbReference type="OrthoDB" id="271049at2759"/>
<name>A0A836IFQ9_9TRYP</name>
<accession>A0A836IFQ9</accession>
<reference evidence="1 2" key="1">
    <citation type="submission" date="2021-02" db="EMBL/GenBank/DDBJ databases">
        <title>Porcisia hertigi Genome sequencing and assembly.</title>
        <authorList>
            <person name="Almutairi H."/>
            <person name="Gatherer D."/>
        </authorList>
    </citation>
    <scope>NUCLEOTIDE SEQUENCE [LARGE SCALE GENOMIC DNA]</scope>
    <source>
        <strain evidence="1 2">C119</strain>
    </source>
</reference>
<dbReference type="EMBL" id="JAFJZO010000023">
    <property type="protein sequence ID" value="KAG5504497.1"/>
    <property type="molecule type" value="Genomic_DNA"/>
</dbReference>
<organism evidence="1 2">
    <name type="scientific">Porcisia hertigi</name>
    <dbReference type="NCBI Taxonomy" id="2761500"/>
    <lineage>
        <taxon>Eukaryota</taxon>
        <taxon>Discoba</taxon>
        <taxon>Euglenozoa</taxon>
        <taxon>Kinetoplastea</taxon>
        <taxon>Metakinetoplastina</taxon>
        <taxon>Trypanosomatida</taxon>
        <taxon>Trypanosomatidae</taxon>
        <taxon>Leishmaniinae</taxon>
        <taxon>Porcisia</taxon>
    </lineage>
</organism>
<comment type="caution">
    <text evidence="1">The sequence shown here is derived from an EMBL/GenBank/DDBJ whole genome shotgun (WGS) entry which is preliminary data.</text>
</comment>
<proteinExistence type="predicted"/>
<dbReference type="Proteomes" id="UP000674318">
    <property type="component" value="Unassembled WGS sequence"/>
</dbReference>
<dbReference type="KEGG" id="phet:94290997"/>
<evidence type="ECO:0000313" key="2">
    <source>
        <dbReference type="Proteomes" id="UP000674318"/>
    </source>
</evidence>